<dbReference type="GO" id="GO:0009002">
    <property type="term" value="F:serine-type D-Ala-D-Ala carboxypeptidase activity"/>
    <property type="evidence" value="ECO:0007669"/>
    <property type="project" value="UniProtKB-EC"/>
</dbReference>
<keyword evidence="5 6" id="KW-0961">Cell wall biogenesis/degradation</keyword>
<evidence type="ECO:0000256" key="8">
    <source>
        <dbReference type="SAM" id="Phobius"/>
    </source>
</evidence>
<dbReference type="InterPro" id="IPR038063">
    <property type="entry name" value="Transpep_catalytic_dom"/>
</dbReference>
<keyword evidence="10" id="KW-0645">Protease</keyword>
<feature type="transmembrane region" description="Helical" evidence="8">
    <location>
        <begin position="6"/>
        <end position="25"/>
    </location>
</feature>
<comment type="pathway">
    <text evidence="1 6">Cell wall biogenesis; peptidoglycan biosynthesis.</text>
</comment>
<evidence type="ECO:0000256" key="5">
    <source>
        <dbReference type="ARBA" id="ARBA00023316"/>
    </source>
</evidence>
<organism evidence="10 11">
    <name type="scientific">Pediococcus pentosaceus</name>
    <dbReference type="NCBI Taxonomy" id="1255"/>
    <lineage>
        <taxon>Bacteria</taxon>
        <taxon>Bacillati</taxon>
        <taxon>Bacillota</taxon>
        <taxon>Bacilli</taxon>
        <taxon>Lactobacillales</taxon>
        <taxon>Lactobacillaceae</taxon>
        <taxon>Pediococcus</taxon>
    </lineage>
</organism>
<dbReference type="UniPathway" id="UPA00219"/>
<evidence type="ECO:0000313" key="10">
    <source>
        <dbReference type="EMBL" id="ARW20368.1"/>
    </source>
</evidence>
<dbReference type="InterPro" id="IPR005490">
    <property type="entry name" value="LD_TPept_cat_dom"/>
</dbReference>
<evidence type="ECO:0000256" key="4">
    <source>
        <dbReference type="ARBA" id="ARBA00022984"/>
    </source>
</evidence>
<dbReference type="AlphaFoldDB" id="A0A1Y0VXN5"/>
<keyword evidence="10" id="KW-0121">Carboxypeptidase</keyword>
<reference evidence="10 11" key="1">
    <citation type="submission" date="2017-05" db="EMBL/GenBank/DDBJ databases">
        <title>Genome sequence of Pediococcus pentosaceus strain SRCM100892.</title>
        <authorList>
            <person name="Cho S.H."/>
        </authorList>
    </citation>
    <scope>NUCLEOTIDE SEQUENCE [LARGE SCALE GENOMIC DNA]</scope>
    <source>
        <strain evidence="10 11">SRCM100892</strain>
    </source>
</reference>
<dbReference type="GO" id="GO:0018104">
    <property type="term" value="P:peptidoglycan-protein cross-linking"/>
    <property type="evidence" value="ECO:0007669"/>
    <property type="project" value="TreeGrafter"/>
</dbReference>
<feature type="domain" description="L,D-TPase catalytic" evidence="9">
    <location>
        <begin position="97"/>
        <end position="221"/>
    </location>
</feature>
<keyword evidence="8" id="KW-0812">Transmembrane</keyword>
<dbReference type="PANTHER" id="PTHR30582">
    <property type="entry name" value="L,D-TRANSPEPTIDASE"/>
    <property type="match status" value="1"/>
</dbReference>
<dbReference type="InterPro" id="IPR050979">
    <property type="entry name" value="LD-transpeptidase"/>
</dbReference>
<dbReference type="PROSITE" id="PS52029">
    <property type="entry name" value="LD_TPASE"/>
    <property type="match status" value="1"/>
</dbReference>
<evidence type="ECO:0000313" key="11">
    <source>
        <dbReference type="Proteomes" id="UP000196118"/>
    </source>
</evidence>
<evidence type="ECO:0000259" key="9">
    <source>
        <dbReference type="PROSITE" id="PS52029"/>
    </source>
</evidence>
<dbReference type="PANTHER" id="PTHR30582:SF2">
    <property type="entry name" value="L,D-TRANSPEPTIDASE YCIB-RELATED"/>
    <property type="match status" value="1"/>
</dbReference>
<name>A0A1Y0VXN5_PEDPE</name>
<dbReference type="EMBL" id="CP021474">
    <property type="protein sequence ID" value="ARW20368.1"/>
    <property type="molecule type" value="Genomic_DNA"/>
</dbReference>
<keyword evidence="3 6" id="KW-0133">Cell shape</keyword>
<dbReference type="EC" id="3.4.16.4" evidence="10"/>
<dbReference type="CDD" id="cd16913">
    <property type="entry name" value="YkuD_like"/>
    <property type="match status" value="1"/>
</dbReference>
<dbReference type="GO" id="GO:0071555">
    <property type="term" value="P:cell wall organization"/>
    <property type="evidence" value="ECO:0007669"/>
    <property type="project" value="UniProtKB-UniRule"/>
</dbReference>
<keyword evidence="2" id="KW-0808">Transferase</keyword>
<feature type="active site" description="Nucleophile" evidence="6">
    <location>
        <position position="197"/>
    </location>
</feature>
<dbReference type="Proteomes" id="UP000196118">
    <property type="component" value="Chromosome"/>
</dbReference>
<keyword evidence="10" id="KW-0378">Hydrolase</keyword>
<sequence>MKRFELIVGTAIVIAFSTLILSIYTHHQQVIQQEKVELQKSAKKKSLPKSTSKDSGLAGDEIQAATTKSKKGEMNPVNWKKSSEKKAYPDLDKYSKAFLKVSIAKQRVYVMNGEKVLYTMYASTGSHESPTPTGTYKIQAERGDFFYNPTSKEGAKYWVSFKDHGIYLFHTVPTDKNGKFLEDEAEQLGKEAQSHGCVRLAVPDAKWIYEKVPEGMKVEIH</sequence>
<evidence type="ECO:0000256" key="6">
    <source>
        <dbReference type="PROSITE-ProRule" id="PRU01373"/>
    </source>
</evidence>
<dbReference type="GO" id="GO:0071972">
    <property type="term" value="F:peptidoglycan L,D-transpeptidase activity"/>
    <property type="evidence" value="ECO:0007669"/>
    <property type="project" value="TreeGrafter"/>
</dbReference>
<evidence type="ECO:0000256" key="1">
    <source>
        <dbReference type="ARBA" id="ARBA00004752"/>
    </source>
</evidence>
<dbReference type="RefSeq" id="WP_094104712.1">
    <property type="nucleotide sequence ID" value="NZ_CP085178.1"/>
</dbReference>
<proteinExistence type="predicted"/>
<dbReference type="Pfam" id="PF03734">
    <property type="entry name" value="YkuD"/>
    <property type="match status" value="1"/>
</dbReference>
<keyword evidence="8" id="KW-0472">Membrane</keyword>
<keyword evidence="4 6" id="KW-0573">Peptidoglycan synthesis</keyword>
<evidence type="ECO:0000256" key="3">
    <source>
        <dbReference type="ARBA" id="ARBA00022960"/>
    </source>
</evidence>
<dbReference type="SUPFAM" id="SSF141523">
    <property type="entry name" value="L,D-transpeptidase catalytic domain-like"/>
    <property type="match status" value="1"/>
</dbReference>
<dbReference type="GO" id="GO:0005576">
    <property type="term" value="C:extracellular region"/>
    <property type="evidence" value="ECO:0007669"/>
    <property type="project" value="TreeGrafter"/>
</dbReference>
<accession>A0A1Y0VXN5</accession>
<keyword evidence="8" id="KW-1133">Transmembrane helix</keyword>
<dbReference type="GO" id="GO:0008360">
    <property type="term" value="P:regulation of cell shape"/>
    <property type="evidence" value="ECO:0007669"/>
    <property type="project" value="UniProtKB-UniRule"/>
</dbReference>
<feature type="active site" description="Proton donor/acceptor" evidence="6">
    <location>
        <position position="170"/>
    </location>
</feature>
<evidence type="ECO:0000256" key="2">
    <source>
        <dbReference type="ARBA" id="ARBA00022679"/>
    </source>
</evidence>
<dbReference type="Gene3D" id="2.40.440.10">
    <property type="entry name" value="L,D-transpeptidase catalytic domain-like"/>
    <property type="match status" value="1"/>
</dbReference>
<gene>
    <name evidence="10" type="ORF">S100892_01825</name>
</gene>
<evidence type="ECO:0000256" key="7">
    <source>
        <dbReference type="SAM" id="MobiDB-lite"/>
    </source>
</evidence>
<feature type="region of interest" description="Disordered" evidence="7">
    <location>
        <begin position="41"/>
        <end position="81"/>
    </location>
</feature>
<protein>
    <submittedName>
        <fullName evidence="10">Serine-type D-Ala-D-Ala carboxypeptidase</fullName>
        <ecNumber evidence="10">3.4.16.4</ecNumber>
    </submittedName>
</protein>
<dbReference type="GO" id="GO:0016740">
    <property type="term" value="F:transferase activity"/>
    <property type="evidence" value="ECO:0007669"/>
    <property type="project" value="UniProtKB-KW"/>
</dbReference>